<dbReference type="InterPro" id="IPR044066">
    <property type="entry name" value="TRIAD_supradom"/>
</dbReference>
<dbReference type="InterPro" id="IPR035979">
    <property type="entry name" value="RBD_domain_sf"/>
</dbReference>
<evidence type="ECO:0000256" key="3">
    <source>
        <dbReference type="ARBA" id="ARBA00022723"/>
    </source>
</evidence>
<feature type="domain" description="RING-type" evidence="11">
    <location>
        <begin position="648"/>
        <end position="687"/>
    </location>
</feature>
<feature type="zinc finger region" description="C3H1-type" evidence="9">
    <location>
        <begin position="4"/>
        <end position="31"/>
    </location>
</feature>
<dbReference type="Proteomes" id="UP000815677">
    <property type="component" value="Unassembled WGS sequence"/>
</dbReference>
<dbReference type="InterPro" id="IPR013083">
    <property type="entry name" value="Znf_RING/FYVE/PHD"/>
</dbReference>
<evidence type="ECO:0000256" key="6">
    <source>
        <dbReference type="ARBA" id="ARBA00022786"/>
    </source>
</evidence>
<dbReference type="SMART" id="SM00360">
    <property type="entry name" value="RRM"/>
    <property type="match status" value="2"/>
</dbReference>
<evidence type="ECO:0008006" key="17">
    <source>
        <dbReference type="Google" id="ProtNLM"/>
    </source>
</evidence>
<dbReference type="InterPro" id="IPR000571">
    <property type="entry name" value="Znf_CCCH"/>
</dbReference>
<evidence type="ECO:0000256" key="4">
    <source>
        <dbReference type="ARBA" id="ARBA00022737"/>
    </source>
</evidence>
<reference evidence="15" key="1">
    <citation type="submission" date="2014-09" db="EMBL/GenBank/DDBJ databases">
        <title>Genome sequence of the luminous mushroom Mycena chlorophos for searching fungal bioluminescence genes.</title>
        <authorList>
            <person name="Tanaka Y."/>
            <person name="Kasuga D."/>
            <person name="Oba Y."/>
            <person name="Hase S."/>
            <person name="Sato K."/>
            <person name="Oba Y."/>
            <person name="Sakakibara Y."/>
        </authorList>
    </citation>
    <scope>NUCLEOTIDE SEQUENCE</scope>
</reference>
<dbReference type="InterPro" id="IPR000504">
    <property type="entry name" value="RRM_dom"/>
</dbReference>
<protein>
    <recommendedName>
        <fullName evidence="17">RING-type E3 ubiquitin transferase</fullName>
    </recommendedName>
</protein>
<feature type="region of interest" description="Disordered" evidence="10">
    <location>
        <begin position="111"/>
        <end position="140"/>
    </location>
</feature>
<dbReference type="PROSITE" id="PS51873">
    <property type="entry name" value="TRIAD"/>
    <property type="match status" value="1"/>
</dbReference>
<dbReference type="PROSITE" id="PS50089">
    <property type="entry name" value="ZF_RING_2"/>
    <property type="match status" value="1"/>
</dbReference>
<evidence type="ECO:0000256" key="2">
    <source>
        <dbReference type="ARBA" id="ARBA00022679"/>
    </source>
</evidence>
<proteinExistence type="predicted"/>
<feature type="domain" description="C3H1-type" evidence="13">
    <location>
        <begin position="38"/>
        <end position="65"/>
    </location>
</feature>
<dbReference type="CDD" id="cd00590">
    <property type="entry name" value="RRM_SF"/>
    <property type="match status" value="1"/>
</dbReference>
<feature type="compositionally biased region" description="Low complexity" evidence="10">
    <location>
        <begin position="112"/>
        <end position="127"/>
    </location>
</feature>
<feature type="domain" description="RRM" evidence="12">
    <location>
        <begin position="329"/>
        <end position="436"/>
    </location>
</feature>
<keyword evidence="6" id="KW-0833">Ubl conjugation pathway</keyword>
<dbReference type="InterPro" id="IPR012677">
    <property type="entry name" value="Nucleotide-bd_a/b_plait_sf"/>
</dbReference>
<keyword evidence="7 9" id="KW-0862">Zinc</keyword>
<dbReference type="PANTHER" id="PTHR22770">
    <property type="entry name" value="UBIQUITIN CONJUGATING ENZYME 7 INTERACTING PROTEIN-RELATED"/>
    <property type="match status" value="1"/>
</dbReference>
<feature type="domain" description="C3H1-type" evidence="13">
    <location>
        <begin position="86"/>
        <end position="112"/>
    </location>
</feature>
<evidence type="ECO:0000256" key="7">
    <source>
        <dbReference type="ARBA" id="ARBA00022833"/>
    </source>
</evidence>
<evidence type="ECO:0000259" key="13">
    <source>
        <dbReference type="PROSITE" id="PS50103"/>
    </source>
</evidence>
<dbReference type="SUPFAM" id="SSF57850">
    <property type="entry name" value="RING/U-box"/>
    <property type="match status" value="3"/>
</dbReference>
<feature type="domain" description="RRM" evidence="12">
    <location>
        <begin position="188"/>
        <end position="262"/>
    </location>
</feature>
<name>A0ABQ0M8U3_MYCCL</name>
<evidence type="ECO:0000313" key="15">
    <source>
        <dbReference type="EMBL" id="GAT59775.1"/>
    </source>
</evidence>
<dbReference type="Gene3D" id="1.20.120.1750">
    <property type="match status" value="1"/>
</dbReference>
<dbReference type="Gene3D" id="4.10.1000.10">
    <property type="entry name" value="Zinc finger, CCCH-type"/>
    <property type="match status" value="2"/>
</dbReference>
<keyword evidence="3 9" id="KW-0479">Metal-binding</keyword>
<feature type="zinc finger region" description="C3H1-type" evidence="9">
    <location>
        <begin position="86"/>
        <end position="112"/>
    </location>
</feature>
<dbReference type="InterPro" id="IPR051628">
    <property type="entry name" value="LUBAC_E3_Ligases"/>
</dbReference>
<evidence type="ECO:0000256" key="1">
    <source>
        <dbReference type="ARBA" id="ARBA00004906"/>
    </source>
</evidence>
<dbReference type="PANTHER" id="PTHR22770:SF13">
    <property type="entry name" value="RING-TYPE DOMAIN-CONTAINING PROTEIN"/>
    <property type="match status" value="1"/>
</dbReference>
<gene>
    <name evidence="15" type="ORF">MCHLO_16021</name>
</gene>
<sequence length="854" mass="93600">MATNESQPVCPHFLKGTCTFGANCRRYHPPTHAQTPTAGPGVPCPHYARGACRFGAACKNSHELAPAVQATSFARPAISPFAKTWSKSNQICTFYQQGRCTKADCRYQHPEPSASVPATRPARAASPAPDPELTGASFKPQGSVTYIKKENKDPDPASQSLTLSLYNCVVRFTDGAKVGQVQTALESAKVIIRNLPLHATHQEVTTLVEPFGDLVSVTMNEVGDAEIARIEFVDHTAAQSAVTVLHEHDLRGHKLAVTLDMGKGALTKAVLRSTKVKLTWFRPSAVAYAHYESIAAAQTAARRLDGKNFNGQPIKATFQQPTYRQTTSFSVVLSGLPTRLNQTELSRFVGVEAISFSIKQPPRSDFARETIVGTLLKEYGTLDAFELLPAQPGKVKVSAIAQFARPEDASNAVASLRGRKQAELQNSPLYAELVHSIKYQLRYRQFSALRLEFERISATATDVKVRWYEFDAEGKQANPVVVRASATVAANLSLVKHRLDELLRGKVLCYDGDIIWHNSWLSSTDPDALRTISDSLGVDLQADSRTRTVRYFGDPTKHDECEQTLYAHLLSLEAAYQGLGLRPLQMSAVMKHLPELRARFEDAEISLDPVVRDLRVRGTEDKIRQIRGAVDRLLASSSRKANASGADCPICFSPPEEDDIQELSCGHVHCRSCLGHLIKSSEDLCCPAKTGTESCNAPLPLSLIRNLVSPTEEERILTSAFLSYVNSRPGEFAYCPTPDCEMVFRTDAHTGSVLTCPNCLTQICPSCKVAFHEGLTCEEHRDQASGGFEALQKWRVANGVKACPKCGVDIEKIAGCNHMTCARCKTHMCWVCLQTFGSEGGSVYTHLREKHGGI</sequence>
<dbReference type="Pfam" id="PF01485">
    <property type="entry name" value="IBR"/>
    <property type="match status" value="1"/>
</dbReference>
<dbReference type="Pfam" id="PF00642">
    <property type="entry name" value="zf-CCCH"/>
    <property type="match status" value="1"/>
</dbReference>
<dbReference type="SMART" id="SM00647">
    <property type="entry name" value="IBR"/>
    <property type="match status" value="1"/>
</dbReference>
<dbReference type="Pfam" id="PF14608">
    <property type="entry name" value="zf-CCCH_2"/>
    <property type="match status" value="2"/>
</dbReference>
<evidence type="ECO:0000259" key="14">
    <source>
        <dbReference type="PROSITE" id="PS51873"/>
    </source>
</evidence>
<keyword evidence="16" id="KW-1185">Reference proteome</keyword>
<keyword evidence="2" id="KW-0808">Transferase</keyword>
<evidence type="ECO:0000259" key="11">
    <source>
        <dbReference type="PROSITE" id="PS50089"/>
    </source>
</evidence>
<keyword evidence="5 9" id="KW-0863">Zinc-finger</keyword>
<dbReference type="CDD" id="cd20335">
    <property type="entry name" value="BRcat_RBR"/>
    <property type="match status" value="1"/>
</dbReference>
<evidence type="ECO:0000256" key="10">
    <source>
        <dbReference type="SAM" id="MobiDB-lite"/>
    </source>
</evidence>
<evidence type="ECO:0000256" key="8">
    <source>
        <dbReference type="PROSITE-ProRule" id="PRU00176"/>
    </source>
</evidence>
<dbReference type="PROSITE" id="PS50102">
    <property type="entry name" value="RRM"/>
    <property type="match status" value="2"/>
</dbReference>
<feature type="zinc finger region" description="C3H1-type" evidence="9">
    <location>
        <begin position="38"/>
        <end position="65"/>
    </location>
</feature>
<dbReference type="Gene3D" id="3.30.70.330">
    <property type="match status" value="3"/>
</dbReference>
<dbReference type="Pfam" id="PF00076">
    <property type="entry name" value="RRM_1"/>
    <property type="match status" value="1"/>
</dbReference>
<dbReference type="EMBL" id="DF849907">
    <property type="protein sequence ID" value="GAT59775.1"/>
    <property type="molecule type" value="Genomic_DNA"/>
</dbReference>
<dbReference type="CDD" id="cd22585">
    <property type="entry name" value="Rcat_RBR_DEAH12-like"/>
    <property type="match status" value="1"/>
</dbReference>
<keyword evidence="8" id="KW-0694">RNA-binding</keyword>
<dbReference type="Pfam" id="PF22191">
    <property type="entry name" value="IBR_1"/>
    <property type="match status" value="1"/>
</dbReference>
<evidence type="ECO:0000313" key="16">
    <source>
        <dbReference type="Proteomes" id="UP000815677"/>
    </source>
</evidence>
<dbReference type="InterPro" id="IPR001841">
    <property type="entry name" value="Znf_RING"/>
</dbReference>
<evidence type="ECO:0000259" key="12">
    <source>
        <dbReference type="PROSITE" id="PS50102"/>
    </source>
</evidence>
<comment type="pathway">
    <text evidence="1">Protein modification; protein ubiquitination.</text>
</comment>
<dbReference type="Gene3D" id="3.30.40.10">
    <property type="entry name" value="Zinc/RING finger domain, C3HC4 (zinc finger)"/>
    <property type="match status" value="1"/>
</dbReference>
<evidence type="ECO:0000256" key="5">
    <source>
        <dbReference type="ARBA" id="ARBA00022771"/>
    </source>
</evidence>
<feature type="domain" description="RING-type" evidence="14">
    <location>
        <begin position="644"/>
        <end position="850"/>
    </location>
</feature>
<accession>A0ABQ0M8U3</accession>
<keyword evidence="4" id="KW-0677">Repeat</keyword>
<dbReference type="SMART" id="SM00356">
    <property type="entry name" value="ZnF_C3H1"/>
    <property type="match status" value="3"/>
</dbReference>
<organism evidence="15 16">
    <name type="scientific">Mycena chlorophos</name>
    <name type="common">Agaric fungus</name>
    <name type="synonym">Agaricus chlorophos</name>
    <dbReference type="NCBI Taxonomy" id="658473"/>
    <lineage>
        <taxon>Eukaryota</taxon>
        <taxon>Fungi</taxon>
        <taxon>Dikarya</taxon>
        <taxon>Basidiomycota</taxon>
        <taxon>Agaricomycotina</taxon>
        <taxon>Agaricomycetes</taxon>
        <taxon>Agaricomycetidae</taxon>
        <taxon>Agaricales</taxon>
        <taxon>Marasmiineae</taxon>
        <taxon>Mycenaceae</taxon>
        <taxon>Mycena</taxon>
    </lineage>
</organism>
<dbReference type="SUPFAM" id="SSF54928">
    <property type="entry name" value="RNA-binding domain, RBD"/>
    <property type="match status" value="2"/>
</dbReference>
<dbReference type="InterPro" id="IPR002867">
    <property type="entry name" value="IBR_dom"/>
</dbReference>
<feature type="domain" description="C3H1-type" evidence="13">
    <location>
        <begin position="4"/>
        <end position="31"/>
    </location>
</feature>
<dbReference type="PROSITE" id="PS50103">
    <property type="entry name" value="ZF_C3H1"/>
    <property type="match status" value="3"/>
</dbReference>
<evidence type="ECO:0000256" key="9">
    <source>
        <dbReference type="PROSITE-ProRule" id="PRU00723"/>
    </source>
</evidence>